<evidence type="ECO:0000313" key="9">
    <source>
        <dbReference type="Proteomes" id="UP000825002"/>
    </source>
</evidence>
<dbReference type="SMART" id="SM00398">
    <property type="entry name" value="HMG"/>
    <property type="match status" value="2"/>
</dbReference>
<evidence type="ECO:0000259" key="7">
    <source>
        <dbReference type="PROSITE" id="PS50118"/>
    </source>
</evidence>
<dbReference type="CDD" id="cd21978">
    <property type="entry name" value="HMG-box_HMGB_rpt1"/>
    <property type="match status" value="1"/>
</dbReference>
<protein>
    <submittedName>
        <fullName evidence="8">High mobility group protein DSP1</fullName>
    </submittedName>
</protein>
<evidence type="ECO:0000256" key="3">
    <source>
        <dbReference type="ARBA" id="ARBA00023125"/>
    </source>
</evidence>
<feature type="domain" description="HMG box" evidence="7">
    <location>
        <begin position="99"/>
        <end position="168"/>
    </location>
</feature>
<dbReference type="Pfam" id="PF09011">
    <property type="entry name" value="HMG_box_2"/>
    <property type="match status" value="1"/>
</dbReference>
<feature type="compositionally biased region" description="Basic and acidic residues" evidence="6">
    <location>
        <begin position="183"/>
        <end position="196"/>
    </location>
</feature>
<keyword evidence="9" id="KW-1185">Reference proteome</keyword>
<feature type="DNA-binding region" description="HMG box" evidence="5">
    <location>
        <begin position="99"/>
        <end position="168"/>
    </location>
</feature>
<dbReference type="InterPro" id="IPR050342">
    <property type="entry name" value="HMGB"/>
</dbReference>
<evidence type="ECO:0000256" key="5">
    <source>
        <dbReference type="PROSITE-ProRule" id="PRU00267"/>
    </source>
</evidence>
<feature type="region of interest" description="Disordered" evidence="6">
    <location>
        <begin position="166"/>
        <end position="228"/>
    </location>
</feature>
<evidence type="ECO:0000256" key="1">
    <source>
        <dbReference type="ARBA" id="ARBA00004123"/>
    </source>
</evidence>
<comment type="subcellular location">
    <subcellularLocation>
        <location evidence="1">Nucleus</location>
    </subcellularLocation>
</comment>
<name>A0ABQ7S4R3_9ACAR</name>
<evidence type="ECO:0000256" key="6">
    <source>
        <dbReference type="SAM" id="MobiDB-lite"/>
    </source>
</evidence>
<reference evidence="8 9" key="1">
    <citation type="submission" date="2020-10" db="EMBL/GenBank/DDBJ databases">
        <authorList>
            <person name="Klimov P.B."/>
            <person name="Dyachkov S.M."/>
            <person name="Chetverikov P.E."/>
        </authorList>
    </citation>
    <scope>NUCLEOTIDE SEQUENCE [LARGE SCALE GENOMIC DNA]</scope>
    <source>
        <strain evidence="8">BMOC 18-1129-001#AD2665</strain>
        <tissue evidence="8">Entire mites</tissue>
    </source>
</reference>
<dbReference type="EMBL" id="JAIFTH010002344">
    <property type="protein sequence ID" value="KAG9508405.1"/>
    <property type="molecule type" value="Genomic_DNA"/>
</dbReference>
<gene>
    <name evidence="8" type="primary">Dsp1</name>
    <name evidence="8" type="ORF">GZH46_03103</name>
</gene>
<feature type="region of interest" description="Disordered" evidence="6">
    <location>
        <begin position="51"/>
        <end position="98"/>
    </location>
</feature>
<feature type="compositionally biased region" description="Acidic residues" evidence="6">
    <location>
        <begin position="197"/>
        <end position="228"/>
    </location>
</feature>
<dbReference type="InterPro" id="IPR009071">
    <property type="entry name" value="HMG_box_dom"/>
</dbReference>
<dbReference type="PANTHER" id="PTHR48112">
    <property type="entry name" value="HIGH MOBILITY GROUP PROTEIN DSP1"/>
    <property type="match status" value="1"/>
</dbReference>
<accession>A0ABQ7S4R3</accession>
<comment type="similarity">
    <text evidence="2">Belongs to the HMGB family.</text>
</comment>
<evidence type="ECO:0000256" key="4">
    <source>
        <dbReference type="ARBA" id="ARBA00023242"/>
    </source>
</evidence>
<dbReference type="SUPFAM" id="SSF47095">
    <property type="entry name" value="HMG-box"/>
    <property type="match status" value="2"/>
</dbReference>
<dbReference type="PROSITE" id="PS50118">
    <property type="entry name" value="HMG_BOX_2"/>
    <property type="match status" value="2"/>
</dbReference>
<dbReference type="Pfam" id="PF00505">
    <property type="entry name" value="HMG_box"/>
    <property type="match status" value="1"/>
</dbReference>
<feature type="domain" description="HMG box" evidence="7">
    <location>
        <begin position="9"/>
        <end position="79"/>
    </location>
</feature>
<proteinExistence type="inferred from homology"/>
<dbReference type="InterPro" id="IPR036910">
    <property type="entry name" value="HMG_box_dom_sf"/>
</dbReference>
<dbReference type="Proteomes" id="UP000825002">
    <property type="component" value="Unassembled WGS sequence"/>
</dbReference>
<evidence type="ECO:0000256" key="2">
    <source>
        <dbReference type="ARBA" id="ARBA00008774"/>
    </source>
</evidence>
<organism evidence="8 9">
    <name type="scientific">Fragariocoptes setiger</name>
    <dbReference type="NCBI Taxonomy" id="1670756"/>
    <lineage>
        <taxon>Eukaryota</taxon>
        <taxon>Metazoa</taxon>
        <taxon>Ecdysozoa</taxon>
        <taxon>Arthropoda</taxon>
        <taxon>Chelicerata</taxon>
        <taxon>Arachnida</taxon>
        <taxon>Acari</taxon>
        <taxon>Acariformes</taxon>
        <taxon>Trombidiformes</taxon>
        <taxon>Prostigmata</taxon>
        <taxon>Eupodina</taxon>
        <taxon>Eriophyoidea</taxon>
        <taxon>Phytoptidae</taxon>
        <taxon>Fragariocoptes</taxon>
    </lineage>
</organism>
<dbReference type="Gene3D" id="1.10.30.10">
    <property type="entry name" value="High mobility group box domain"/>
    <property type="match status" value="2"/>
</dbReference>
<keyword evidence="3 5" id="KW-0238">DNA-binding</keyword>
<keyword evidence="4 5" id="KW-0539">Nucleus</keyword>
<dbReference type="PRINTS" id="PR00886">
    <property type="entry name" value="HIGHMOBLTY12"/>
</dbReference>
<dbReference type="PANTHER" id="PTHR48112:SF32">
    <property type="entry name" value="HIGH MOBILITY GROUP PROTEIN B3"/>
    <property type="match status" value="1"/>
</dbReference>
<feature type="non-terminal residue" evidence="8">
    <location>
        <position position="1"/>
    </location>
</feature>
<sequence>MAKTKDEKPRGRMSSYAFFVQKTREDFKKKHPNETVVFSEFSKKCADQWKKMSESEKKKFVQMADKDRKRYDSEMSSYVPPEGDKKGKGKRKLKDPAAPKRALSAFFWYCNDERPKVRATMSADKGVGDVAKELGRKWNALPAGAKAKYEALAAKDKVRYEKELNAYKAKGGGSASTGRGKAATKEKAKPSKKEVVESSEEESEDDDDDDDEDDEGDESDQDSDEEDD</sequence>
<feature type="DNA-binding region" description="HMG box" evidence="5">
    <location>
        <begin position="9"/>
        <end position="79"/>
    </location>
</feature>
<evidence type="ECO:0000313" key="8">
    <source>
        <dbReference type="EMBL" id="KAG9508405.1"/>
    </source>
</evidence>
<comment type="caution">
    <text evidence="8">The sequence shown here is derived from an EMBL/GenBank/DDBJ whole genome shotgun (WGS) entry which is preliminary data.</text>
</comment>
<feature type="compositionally biased region" description="Basic and acidic residues" evidence="6">
    <location>
        <begin position="51"/>
        <end position="73"/>
    </location>
</feature>